<proteinExistence type="inferred from homology"/>
<evidence type="ECO:0000256" key="1">
    <source>
        <dbReference type="ARBA" id="ARBA00004141"/>
    </source>
</evidence>
<dbReference type="OMA" id="NFIHYLM"/>
<reference evidence="6" key="1">
    <citation type="journal article" date="2013" name="Nature">
        <title>Draft genome of the wheat A-genome progenitor Triticum urartu.</title>
        <authorList>
            <person name="Ling H.Q."/>
            <person name="Zhao S."/>
            <person name="Liu D."/>
            <person name="Wang J."/>
            <person name="Sun H."/>
            <person name="Zhang C."/>
            <person name="Fan H."/>
            <person name="Li D."/>
            <person name="Dong L."/>
            <person name="Tao Y."/>
            <person name="Gao C."/>
            <person name="Wu H."/>
            <person name="Li Y."/>
            <person name="Cui Y."/>
            <person name="Guo X."/>
            <person name="Zheng S."/>
            <person name="Wang B."/>
            <person name="Yu K."/>
            <person name="Liang Q."/>
            <person name="Yang W."/>
            <person name="Lou X."/>
            <person name="Chen J."/>
            <person name="Feng M."/>
            <person name="Jian J."/>
            <person name="Zhang X."/>
            <person name="Luo G."/>
            <person name="Jiang Y."/>
            <person name="Liu J."/>
            <person name="Wang Z."/>
            <person name="Sha Y."/>
            <person name="Zhang B."/>
            <person name="Wu H."/>
            <person name="Tang D."/>
            <person name="Shen Q."/>
            <person name="Xue P."/>
            <person name="Zou S."/>
            <person name="Wang X."/>
            <person name="Liu X."/>
            <person name="Wang F."/>
            <person name="Yang Y."/>
            <person name="An X."/>
            <person name="Dong Z."/>
            <person name="Zhang K."/>
            <person name="Zhang X."/>
            <person name="Luo M.C."/>
            <person name="Dvorak J."/>
            <person name="Tong Y."/>
            <person name="Wang J."/>
            <person name="Yang H."/>
            <person name="Li Z."/>
            <person name="Wang D."/>
            <person name="Zhang A."/>
            <person name="Wang J."/>
        </authorList>
    </citation>
    <scope>NUCLEOTIDE SEQUENCE</scope>
</reference>
<evidence type="ECO:0000256" key="5">
    <source>
        <dbReference type="ARBA" id="ARBA00023136"/>
    </source>
</evidence>
<dbReference type="Gene3D" id="1.20.1250.20">
    <property type="entry name" value="MFS general substrate transporter like domains"/>
    <property type="match status" value="1"/>
</dbReference>
<gene>
    <name evidence="6" type="ORF">TRIUR3_21142</name>
</gene>
<name>M7XL76_TRIUA</name>
<protein>
    <submittedName>
        <fullName evidence="6">Peptide transporter PTR1</fullName>
    </submittedName>
</protein>
<keyword evidence="3" id="KW-0812">Transmembrane</keyword>
<dbReference type="EMBL" id="KD495849">
    <property type="protein sequence ID" value="EMS35772.1"/>
    <property type="molecule type" value="Genomic_DNA"/>
</dbReference>
<dbReference type="InterPro" id="IPR036259">
    <property type="entry name" value="MFS_trans_sf"/>
</dbReference>
<evidence type="ECO:0000313" key="6">
    <source>
        <dbReference type="EMBL" id="EMS35772.1"/>
    </source>
</evidence>
<evidence type="ECO:0000256" key="3">
    <source>
        <dbReference type="ARBA" id="ARBA00022692"/>
    </source>
</evidence>
<dbReference type="eggNOG" id="KOG1237">
    <property type="taxonomic scope" value="Eukaryota"/>
</dbReference>
<comment type="similarity">
    <text evidence="2">Belongs to the major facilitator superfamily. Proton-dependent oligopeptide transporter (POT/PTR) (TC 2.A.17) family.</text>
</comment>
<keyword evidence="4" id="KW-1133">Transmembrane helix</keyword>
<dbReference type="AlphaFoldDB" id="M7XL76"/>
<dbReference type="InterPro" id="IPR000109">
    <property type="entry name" value="POT_fam"/>
</dbReference>
<organism evidence="6">
    <name type="scientific">Triticum urartu</name>
    <name type="common">Red wild einkorn</name>
    <name type="synonym">Crithodium urartu</name>
    <dbReference type="NCBI Taxonomy" id="4572"/>
    <lineage>
        <taxon>Eukaryota</taxon>
        <taxon>Viridiplantae</taxon>
        <taxon>Streptophyta</taxon>
        <taxon>Embryophyta</taxon>
        <taxon>Tracheophyta</taxon>
        <taxon>Spermatophyta</taxon>
        <taxon>Magnoliopsida</taxon>
        <taxon>Liliopsida</taxon>
        <taxon>Poales</taxon>
        <taxon>Poaceae</taxon>
        <taxon>BOP clade</taxon>
        <taxon>Pooideae</taxon>
        <taxon>Triticodae</taxon>
        <taxon>Triticeae</taxon>
        <taxon>Triticinae</taxon>
        <taxon>Triticum</taxon>
    </lineage>
</organism>
<evidence type="ECO:0000256" key="4">
    <source>
        <dbReference type="ARBA" id="ARBA00022989"/>
    </source>
</evidence>
<sequence length="122" mass="13304">MAYAASVETRRLASASSMSIMWLAPCYFVLGAAEVFTSIGMLEFFYDQSPESMKSLGVALAQLAVAGGNYLNSGLLGAVASATGWIPDNLDQGHLDYFFWFMAALSVLNLLQFVYCSSRYKK</sequence>
<evidence type="ECO:0000256" key="2">
    <source>
        <dbReference type="ARBA" id="ARBA00005982"/>
    </source>
</evidence>
<dbReference type="GO" id="GO:0016020">
    <property type="term" value="C:membrane"/>
    <property type="evidence" value="ECO:0007669"/>
    <property type="project" value="UniProtKB-SubCell"/>
</dbReference>
<dbReference type="PANTHER" id="PTHR11654">
    <property type="entry name" value="OLIGOPEPTIDE TRANSPORTER-RELATED"/>
    <property type="match status" value="1"/>
</dbReference>
<dbReference type="GO" id="GO:0022857">
    <property type="term" value="F:transmembrane transporter activity"/>
    <property type="evidence" value="ECO:0007669"/>
    <property type="project" value="InterPro"/>
</dbReference>
<comment type="subcellular location">
    <subcellularLocation>
        <location evidence="1">Membrane</location>
        <topology evidence="1">Multi-pass membrane protein</topology>
    </subcellularLocation>
</comment>
<dbReference type="SUPFAM" id="SSF103473">
    <property type="entry name" value="MFS general substrate transporter"/>
    <property type="match status" value="1"/>
</dbReference>
<keyword evidence="5" id="KW-0472">Membrane</keyword>
<accession>M7XL76</accession>
<dbReference type="Pfam" id="PF00854">
    <property type="entry name" value="PTR2"/>
    <property type="match status" value="1"/>
</dbReference>